<protein>
    <submittedName>
        <fullName evidence="13">ATP-binding cassette domain-containing protein</fullName>
    </submittedName>
</protein>
<dbReference type="SUPFAM" id="SSF90123">
    <property type="entry name" value="ABC transporter transmembrane region"/>
    <property type="match status" value="1"/>
</dbReference>
<accession>A0A5Q2RSB6</accession>
<evidence type="ECO:0000256" key="4">
    <source>
        <dbReference type="ARBA" id="ARBA00022519"/>
    </source>
</evidence>
<dbReference type="GO" id="GO:0140359">
    <property type="term" value="F:ABC-type transporter activity"/>
    <property type="evidence" value="ECO:0007669"/>
    <property type="project" value="InterPro"/>
</dbReference>
<dbReference type="GO" id="GO:0034040">
    <property type="term" value="F:ATPase-coupled lipid transmembrane transporter activity"/>
    <property type="evidence" value="ECO:0007669"/>
    <property type="project" value="TreeGrafter"/>
</dbReference>
<dbReference type="PANTHER" id="PTHR24221:SF654">
    <property type="entry name" value="ATP-BINDING CASSETTE SUB-FAMILY B MEMBER 6"/>
    <property type="match status" value="1"/>
</dbReference>
<dbReference type="FunFam" id="3.40.50.300:FF:001001">
    <property type="entry name" value="Multidrug ABC transporter ATP-binding protein"/>
    <property type="match status" value="1"/>
</dbReference>
<evidence type="ECO:0000256" key="9">
    <source>
        <dbReference type="ARBA" id="ARBA00023136"/>
    </source>
</evidence>
<dbReference type="GO" id="GO:0005886">
    <property type="term" value="C:plasma membrane"/>
    <property type="evidence" value="ECO:0007669"/>
    <property type="project" value="UniProtKB-SubCell"/>
</dbReference>
<keyword evidence="5 10" id="KW-0812">Transmembrane</keyword>
<feature type="transmembrane region" description="Helical" evidence="10">
    <location>
        <begin position="215"/>
        <end position="234"/>
    </location>
</feature>
<evidence type="ECO:0000256" key="8">
    <source>
        <dbReference type="ARBA" id="ARBA00022989"/>
    </source>
</evidence>
<dbReference type="PANTHER" id="PTHR24221">
    <property type="entry name" value="ATP-BINDING CASSETTE SUB-FAMILY B"/>
    <property type="match status" value="1"/>
</dbReference>
<keyword evidence="8 10" id="KW-1133">Transmembrane helix</keyword>
<feature type="domain" description="ABC transmembrane type-1" evidence="12">
    <location>
        <begin position="76"/>
        <end position="359"/>
    </location>
</feature>
<keyword evidence="2" id="KW-0813">Transport</keyword>
<feature type="transmembrane region" description="Helical" evidence="10">
    <location>
        <begin position="67"/>
        <end position="90"/>
    </location>
</feature>
<evidence type="ECO:0000256" key="6">
    <source>
        <dbReference type="ARBA" id="ARBA00022741"/>
    </source>
</evidence>
<proteinExistence type="predicted"/>
<gene>
    <name evidence="13" type="ORF">GH723_09855</name>
</gene>
<reference evidence="13 14" key="1">
    <citation type="submission" date="2019-11" db="EMBL/GenBank/DDBJ databases">
        <authorList>
            <person name="He Y."/>
        </authorList>
    </citation>
    <scope>NUCLEOTIDE SEQUENCE [LARGE SCALE GENOMIC DNA]</scope>
    <source>
        <strain evidence="13 14">SCSIO 58843</strain>
    </source>
</reference>
<evidence type="ECO:0000256" key="2">
    <source>
        <dbReference type="ARBA" id="ARBA00022448"/>
    </source>
</evidence>
<evidence type="ECO:0000256" key="1">
    <source>
        <dbReference type="ARBA" id="ARBA00004651"/>
    </source>
</evidence>
<dbReference type="KEGG" id="atq:GH723_09855"/>
<keyword evidence="3" id="KW-1003">Cell membrane</keyword>
<keyword evidence="7 13" id="KW-0067">ATP-binding</keyword>
<evidence type="ECO:0000313" key="14">
    <source>
        <dbReference type="Proteomes" id="UP000334019"/>
    </source>
</evidence>
<dbReference type="InterPro" id="IPR027417">
    <property type="entry name" value="P-loop_NTPase"/>
</dbReference>
<keyword evidence="6" id="KW-0547">Nucleotide-binding</keyword>
<dbReference type="GO" id="GO:0016887">
    <property type="term" value="F:ATP hydrolysis activity"/>
    <property type="evidence" value="ECO:0007669"/>
    <property type="project" value="InterPro"/>
</dbReference>
<keyword evidence="4" id="KW-0997">Cell inner membrane</keyword>
<evidence type="ECO:0000256" key="7">
    <source>
        <dbReference type="ARBA" id="ARBA00022840"/>
    </source>
</evidence>
<keyword evidence="14" id="KW-1185">Reference proteome</keyword>
<dbReference type="AlphaFoldDB" id="A0A5Q2RSB6"/>
<dbReference type="SMART" id="SM00382">
    <property type="entry name" value="AAA"/>
    <property type="match status" value="1"/>
</dbReference>
<dbReference type="PROSITE" id="PS50893">
    <property type="entry name" value="ABC_TRANSPORTER_2"/>
    <property type="match status" value="1"/>
</dbReference>
<dbReference type="Gene3D" id="3.40.50.300">
    <property type="entry name" value="P-loop containing nucleotide triphosphate hydrolases"/>
    <property type="match status" value="1"/>
</dbReference>
<keyword evidence="9 10" id="KW-0472">Membrane</keyword>
<comment type="subcellular location">
    <subcellularLocation>
        <location evidence="1">Cell membrane</location>
        <topology evidence="1">Multi-pass membrane protein</topology>
    </subcellularLocation>
</comment>
<dbReference type="Gene3D" id="1.20.1560.10">
    <property type="entry name" value="ABC transporter type 1, transmembrane domain"/>
    <property type="match status" value="1"/>
</dbReference>
<dbReference type="Pfam" id="PF00664">
    <property type="entry name" value="ABC_membrane"/>
    <property type="match status" value="1"/>
</dbReference>
<dbReference type="RefSeq" id="WP_153761167.1">
    <property type="nucleotide sequence ID" value="NZ_CP045851.1"/>
</dbReference>
<dbReference type="CDD" id="cd18546">
    <property type="entry name" value="ABC_6TM_Rv0194_D2_like"/>
    <property type="match status" value="1"/>
</dbReference>
<organism evidence="13 14">
    <name type="scientific">Actinomarinicola tropica</name>
    <dbReference type="NCBI Taxonomy" id="2789776"/>
    <lineage>
        <taxon>Bacteria</taxon>
        <taxon>Bacillati</taxon>
        <taxon>Actinomycetota</taxon>
        <taxon>Acidimicrobiia</taxon>
        <taxon>Acidimicrobiales</taxon>
        <taxon>Iamiaceae</taxon>
        <taxon>Actinomarinicola</taxon>
    </lineage>
</organism>
<dbReference type="InterPro" id="IPR039421">
    <property type="entry name" value="Type_1_exporter"/>
</dbReference>
<dbReference type="InterPro" id="IPR003593">
    <property type="entry name" value="AAA+_ATPase"/>
</dbReference>
<dbReference type="PROSITE" id="PS00211">
    <property type="entry name" value="ABC_TRANSPORTER_1"/>
    <property type="match status" value="1"/>
</dbReference>
<sequence length="640" mass="68943">MMGAGGGGAFAAARGGAAQSGLPFAGIPPELQKKVDDLLATEPDTPAPTVEFSHSRYDRRRLRLRTLLAPHALALVGAFGLVLLETLALQAGPVLTQIGIDHGIRAGDKGVLVVVAAIYLVSIVANVYAARARVAWSGRVGERLMYALRVRVFSHLQRLDVGYFTGEKAGRLMSRMTSDIESLTQLFHEGLIQMVVQALTLIVVVVALFTYDVQLAMVTLFVIVPFMLVMTVWFRSASDRGYVVVRDRIADVLAHLQESLSGVRIVAAHNRQRQNVAEHRNEAGSYREANDYTAKVGAAYSAGTEVVGIAGQAIILLVGGRMVLDGELTVGQLTAFVLFLSTFFAPIQQLVNLYNTYQKGQASMSKLADLLATEPLTAERDGAVELPPVDGEISFEDVEFAYVPGTPVLTDLDLTIRAGEVFALVGATGAGKSTIANLVTRFYDPTRGTVRIDGHDLRDVTLSSLRRQLGIVPQEPFLFGGSIRDNIAFARPDATDEEVAEACAAVGIDDLVARLPQGVDTPCHERGVSLSSGERQLLALARAFLARPRVLVLDEATSNLDLRSEAKIERALDTLLEGRTAIIIAHRLATAMRADRIAVVDGGRIVELGSHDELVALGGEYADMYATWERHAAGERTAEV</sequence>
<evidence type="ECO:0000313" key="13">
    <source>
        <dbReference type="EMBL" id="QGG97067.1"/>
    </source>
</evidence>
<evidence type="ECO:0000256" key="3">
    <source>
        <dbReference type="ARBA" id="ARBA00022475"/>
    </source>
</evidence>
<evidence type="ECO:0000256" key="10">
    <source>
        <dbReference type="SAM" id="Phobius"/>
    </source>
</evidence>
<feature type="domain" description="ABC transporter" evidence="11">
    <location>
        <begin position="393"/>
        <end position="627"/>
    </location>
</feature>
<dbReference type="InterPro" id="IPR003439">
    <property type="entry name" value="ABC_transporter-like_ATP-bd"/>
</dbReference>
<evidence type="ECO:0000259" key="11">
    <source>
        <dbReference type="PROSITE" id="PS50893"/>
    </source>
</evidence>
<feature type="transmembrane region" description="Helical" evidence="10">
    <location>
        <begin position="110"/>
        <end position="129"/>
    </location>
</feature>
<dbReference type="GO" id="GO:0005524">
    <property type="term" value="F:ATP binding"/>
    <property type="evidence" value="ECO:0007669"/>
    <property type="project" value="UniProtKB-KW"/>
</dbReference>
<dbReference type="SUPFAM" id="SSF52540">
    <property type="entry name" value="P-loop containing nucleoside triphosphate hydrolases"/>
    <property type="match status" value="1"/>
</dbReference>
<dbReference type="Pfam" id="PF00005">
    <property type="entry name" value="ABC_tran"/>
    <property type="match status" value="1"/>
</dbReference>
<dbReference type="Proteomes" id="UP000334019">
    <property type="component" value="Chromosome"/>
</dbReference>
<dbReference type="InterPro" id="IPR017871">
    <property type="entry name" value="ABC_transporter-like_CS"/>
</dbReference>
<name>A0A5Q2RSB6_9ACTN</name>
<evidence type="ECO:0000256" key="5">
    <source>
        <dbReference type="ARBA" id="ARBA00022692"/>
    </source>
</evidence>
<feature type="transmembrane region" description="Helical" evidence="10">
    <location>
        <begin position="191"/>
        <end position="209"/>
    </location>
</feature>
<dbReference type="InterPro" id="IPR011527">
    <property type="entry name" value="ABC1_TM_dom"/>
</dbReference>
<evidence type="ECO:0000259" key="12">
    <source>
        <dbReference type="PROSITE" id="PS50929"/>
    </source>
</evidence>
<dbReference type="InterPro" id="IPR036640">
    <property type="entry name" value="ABC1_TM_sf"/>
</dbReference>
<dbReference type="EMBL" id="CP045851">
    <property type="protein sequence ID" value="QGG97067.1"/>
    <property type="molecule type" value="Genomic_DNA"/>
</dbReference>
<dbReference type="PROSITE" id="PS50929">
    <property type="entry name" value="ABC_TM1F"/>
    <property type="match status" value="1"/>
</dbReference>